<evidence type="ECO:0000259" key="6">
    <source>
        <dbReference type="Pfam" id="PF13458"/>
    </source>
</evidence>
<proteinExistence type="inferred from homology"/>
<keyword evidence="2" id="KW-0813">Transport</keyword>
<dbReference type="OrthoDB" id="9783240at2"/>
<evidence type="ECO:0000256" key="5">
    <source>
        <dbReference type="SAM" id="SignalP"/>
    </source>
</evidence>
<protein>
    <submittedName>
        <fullName evidence="7">Branched-chain amino acid ABC transporter substrate-binding protein</fullName>
    </submittedName>
</protein>
<dbReference type="PANTHER" id="PTHR30483">
    <property type="entry name" value="LEUCINE-SPECIFIC-BINDING PROTEIN"/>
    <property type="match status" value="1"/>
</dbReference>
<dbReference type="GO" id="GO:0006865">
    <property type="term" value="P:amino acid transport"/>
    <property type="evidence" value="ECO:0007669"/>
    <property type="project" value="UniProtKB-KW"/>
</dbReference>
<feature type="domain" description="Leucine-binding protein" evidence="6">
    <location>
        <begin position="40"/>
        <end position="365"/>
    </location>
</feature>
<dbReference type="Gene3D" id="3.40.50.2300">
    <property type="match status" value="2"/>
</dbReference>
<feature type="signal peptide" evidence="5">
    <location>
        <begin position="1"/>
        <end position="19"/>
    </location>
</feature>
<dbReference type="PRINTS" id="PR00337">
    <property type="entry name" value="LEUILEVALBP"/>
</dbReference>
<dbReference type="InterPro" id="IPR028082">
    <property type="entry name" value="Peripla_BP_I"/>
</dbReference>
<comment type="similarity">
    <text evidence="1">Belongs to the leucine-binding protein family.</text>
</comment>
<dbReference type="EMBL" id="UHFN01000007">
    <property type="protein sequence ID" value="SUN60367.1"/>
    <property type="molecule type" value="Genomic_DNA"/>
</dbReference>
<dbReference type="PROSITE" id="PS51257">
    <property type="entry name" value="PROKAR_LIPOPROTEIN"/>
    <property type="match status" value="1"/>
</dbReference>
<gene>
    <name evidence="7" type="primary">livK</name>
    <name evidence="7" type="ORF">NCTC12224_00838</name>
</gene>
<name>A0A380K7X9_9STRE</name>
<dbReference type="InterPro" id="IPR000709">
    <property type="entry name" value="Leu_Ile_Val-bd"/>
</dbReference>
<keyword evidence="8" id="KW-1185">Reference proteome</keyword>
<evidence type="ECO:0000256" key="4">
    <source>
        <dbReference type="ARBA" id="ARBA00022970"/>
    </source>
</evidence>
<organism evidence="7 8">
    <name type="scientific">Streptococcus hyointestinalis</name>
    <dbReference type="NCBI Taxonomy" id="1337"/>
    <lineage>
        <taxon>Bacteria</taxon>
        <taxon>Bacillati</taxon>
        <taxon>Bacillota</taxon>
        <taxon>Bacilli</taxon>
        <taxon>Lactobacillales</taxon>
        <taxon>Streptococcaceae</taxon>
        <taxon>Streptococcus</taxon>
    </lineage>
</organism>
<evidence type="ECO:0000313" key="8">
    <source>
        <dbReference type="Proteomes" id="UP000254924"/>
    </source>
</evidence>
<feature type="chain" id="PRO_5038510002" evidence="5">
    <location>
        <begin position="20"/>
        <end position="390"/>
    </location>
</feature>
<evidence type="ECO:0000256" key="2">
    <source>
        <dbReference type="ARBA" id="ARBA00022448"/>
    </source>
</evidence>
<evidence type="ECO:0000256" key="1">
    <source>
        <dbReference type="ARBA" id="ARBA00010062"/>
    </source>
</evidence>
<dbReference type="AlphaFoldDB" id="A0A380K7X9"/>
<dbReference type="Pfam" id="PF13458">
    <property type="entry name" value="Peripla_BP_6"/>
    <property type="match status" value="1"/>
</dbReference>
<evidence type="ECO:0000313" key="7">
    <source>
        <dbReference type="EMBL" id="SUN60367.1"/>
    </source>
</evidence>
<evidence type="ECO:0000256" key="3">
    <source>
        <dbReference type="ARBA" id="ARBA00022729"/>
    </source>
</evidence>
<sequence>MKKKFALAAVAFISTVFLAACSSPPSVSSSAAGTEIGETFKLGLNFELTGSVSAYGSAEKKGAMMAVEELNKAGGINGKKIEVTSKDNKSDNSEAATVATSLTTQEKVNAIVGPATSGATASAAPSSQLAGVPLVTPSGTTDDLTVTKKGETKEYVFRTTFIDSYQGQILSTFASNNLNAKKVVLYYDNSSDYGKGIAKEFKKHYKGTIVSELAFQSGDTDFQSALTNIKKLDFDAIIMPGYYNETGTIIKQAREMGISQPIAGPDGFADAKLIELAGKKNVNDIYYISGFSAASSDKAAAFAKNYEKKYGEKPSMFAALAYDSVYMVAKASENAENSKDIAKALAKLKNFEGVTGKMTMNSKHNPVKSVPVIGLTNGVDTSSVIVNPDE</sequence>
<keyword evidence="4" id="KW-0029">Amino-acid transport</keyword>
<dbReference type="InterPro" id="IPR051010">
    <property type="entry name" value="BCAA_transport"/>
</dbReference>
<accession>A0A380K7X9</accession>
<dbReference type="PANTHER" id="PTHR30483:SF6">
    <property type="entry name" value="PERIPLASMIC BINDING PROTEIN OF ABC TRANSPORTER FOR NATURAL AMINO ACIDS"/>
    <property type="match status" value="1"/>
</dbReference>
<dbReference type="Proteomes" id="UP000254924">
    <property type="component" value="Unassembled WGS sequence"/>
</dbReference>
<reference evidence="7 8" key="1">
    <citation type="submission" date="2018-06" db="EMBL/GenBank/DDBJ databases">
        <authorList>
            <consortium name="Pathogen Informatics"/>
            <person name="Doyle S."/>
        </authorList>
    </citation>
    <scope>NUCLEOTIDE SEQUENCE [LARGE SCALE GENOMIC DNA]</scope>
    <source>
        <strain evidence="7 8">NCTC12224</strain>
    </source>
</reference>
<dbReference type="InterPro" id="IPR028081">
    <property type="entry name" value="Leu-bd"/>
</dbReference>
<keyword evidence="3 5" id="KW-0732">Signal</keyword>
<dbReference type="CDD" id="cd06347">
    <property type="entry name" value="PBP1_ABC_LivK_ligand_binding-like"/>
    <property type="match status" value="1"/>
</dbReference>
<dbReference type="SUPFAM" id="SSF53822">
    <property type="entry name" value="Periplasmic binding protein-like I"/>
    <property type="match status" value="1"/>
</dbReference>